<dbReference type="GO" id="GO:0003723">
    <property type="term" value="F:RNA binding"/>
    <property type="evidence" value="ECO:0007669"/>
    <property type="project" value="UniProtKB-KW"/>
</dbReference>
<evidence type="ECO:0000256" key="19">
    <source>
        <dbReference type="ARBA" id="ARBA00022842"/>
    </source>
</evidence>
<evidence type="ECO:0000256" key="29">
    <source>
        <dbReference type="ARBA" id="ARBA00025590"/>
    </source>
</evidence>
<keyword evidence="17" id="KW-0378">Hydrolase</keyword>
<dbReference type="InterPro" id="IPR001584">
    <property type="entry name" value="Integrase_cat-core"/>
</dbReference>
<comment type="catalytic activity">
    <reaction evidence="32">
        <text>DNA(n) + a 2'-deoxyribonucleoside 5'-triphosphate = DNA(n+1) + diphosphate</text>
        <dbReference type="Rhea" id="RHEA:22508"/>
        <dbReference type="Rhea" id="RHEA-COMP:17339"/>
        <dbReference type="Rhea" id="RHEA-COMP:17340"/>
        <dbReference type="ChEBI" id="CHEBI:33019"/>
        <dbReference type="ChEBI" id="CHEBI:61560"/>
        <dbReference type="ChEBI" id="CHEBI:173112"/>
        <dbReference type="EC" id="2.7.7.7"/>
    </reaction>
</comment>
<evidence type="ECO:0000256" key="22">
    <source>
        <dbReference type="ARBA" id="ARBA00022918"/>
    </source>
</evidence>
<dbReference type="GO" id="GO:0015074">
    <property type="term" value="P:DNA integration"/>
    <property type="evidence" value="ECO:0007669"/>
    <property type="project" value="UniProtKB-KW"/>
</dbReference>
<evidence type="ECO:0000256" key="16">
    <source>
        <dbReference type="ARBA" id="ARBA00022771"/>
    </source>
</evidence>
<evidence type="ECO:0000256" key="4">
    <source>
        <dbReference type="ARBA" id="ARBA00004496"/>
    </source>
</evidence>
<dbReference type="GO" id="GO:0003964">
    <property type="term" value="F:RNA-directed DNA polymerase activity"/>
    <property type="evidence" value="ECO:0007669"/>
    <property type="project" value="UniProtKB-KW"/>
</dbReference>
<evidence type="ECO:0000256" key="25">
    <source>
        <dbReference type="ARBA" id="ARBA00023125"/>
    </source>
</evidence>
<comment type="function">
    <text evidence="30">Integrase (IN) targets the VLP to the nucleus, where a subparticle preintegration complex (PIC) containing at least integrase and the newly synthesized dsDNA copy of the retrotransposon must transit the nuclear membrane. Once in the nucleus, integrase performs the integration of the dsDNA into the host genome.</text>
</comment>
<comment type="function">
    <text evidence="29">Reverse transcriptase/ribonuclease H (RT) is a multifunctional enzyme that catalyzes the conversion of the retro-elements RNA genome into dsDNA within the VLP. The enzyme displays a DNA polymerase activity that can copy either DNA or RNA templates, and a ribonuclease H (RNase H) activity that cleaves the RNA strand of RNA-DNA heteroduplexes during plus-strand synthesis and hydrolyzes RNA primers. The conversion leads to a linear dsDNA copy of the retrotransposon that includes long terminal repeats (LTRs) at both ends.</text>
</comment>
<dbReference type="PANTHER" id="PTHR42648">
    <property type="entry name" value="TRANSPOSASE, PUTATIVE-RELATED"/>
    <property type="match status" value="1"/>
</dbReference>
<keyword evidence="6" id="KW-0815">Transposition</keyword>
<comment type="function">
    <text evidence="2">The aspartyl protease (PR) mediates the proteolytic cleavages of the Gag and Gag-Pol polyproteins after assembly of the VLP.</text>
</comment>
<dbReference type="GO" id="GO:0003887">
    <property type="term" value="F:DNA-directed DNA polymerase activity"/>
    <property type="evidence" value="ECO:0007669"/>
    <property type="project" value="UniProtKB-KW"/>
</dbReference>
<keyword evidence="15" id="KW-0255">Endonuclease</keyword>
<accession>A0A8H2ZK35</accession>
<evidence type="ECO:0000313" key="37">
    <source>
        <dbReference type="Proteomes" id="UP000644660"/>
    </source>
</evidence>
<dbReference type="Pfam" id="PF00665">
    <property type="entry name" value="rve"/>
    <property type="match status" value="1"/>
</dbReference>
<evidence type="ECO:0000256" key="8">
    <source>
        <dbReference type="ARBA" id="ARBA00022670"/>
    </source>
</evidence>
<dbReference type="InterPro" id="IPR057670">
    <property type="entry name" value="SH3_retrovirus"/>
</dbReference>
<dbReference type="GO" id="GO:0005634">
    <property type="term" value="C:nucleus"/>
    <property type="evidence" value="ECO:0007669"/>
    <property type="project" value="UniProtKB-SubCell"/>
</dbReference>
<dbReference type="Proteomes" id="UP000644660">
    <property type="component" value="Unassembled WGS sequence"/>
</dbReference>
<dbReference type="Pfam" id="PF17241">
    <property type="entry name" value="Retrotran_gag_4"/>
    <property type="match status" value="1"/>
</dbReference>
<evidence type="ECO:0000256" key="24">
    <source>
        <dbReference type="ARBA" id="ARBA00023113"/>
    </source>
</evidence>
<feature type="domain" description="Integrase catalytic" evidence="35">
    <location>
        <begin position="527"/>
        <end position="697"/>
    </location>
</feature>
<feature type="region of interest" description="Disordered" evidence="33">
    <location>
        <begin position="797"/>
        <end position="855"/>
    </location>
</feature>
<proteinExistence type="predicted"/>
<evidence type="ECO:0000256" key="15">
    <source>
        <dbReference type="ARBA" id="ARBA00022759"/>
    </source>
</evidence>
<feature type="chain" id="PRO_5034225251" evidence="34">
    <location>
        <begin position="17"/>
        <end position="1588"/>
    </location>
</feature>
<evidence type="ECO:0000256" key="23">
    <source>
        <dbReference type="ARBA" id="ARBA00022932"/>
    </source>
</evidence>
<keyword evidence="10" id="KW-0548">Nucleotidyltransferase</keyword>
<evidence type="ECO:0000256" key="6">
    <source>
        <dbReference type="ARBA" id="ARBA00022578"/>
    </source>
</evidence>
<dbReference type="RefSeq" id="XP_041406641.1">
    <property type="nucleotide sequence ID" value="XM_041550707.1"/>
</dbReference>
<dbReference type="InterPro" id="IPR013103">
    <property type="entry name" value="RVT_2"/>
</dbReference>
<evidence type="ECO:0000256" key="1">
    <source>
        <dbReference type="ARBA" id="ARBA00000077"/>
    </source>
</evidence>
<feature type="signal peptide" evidence="34">
    <location>
        <begin position="1"/>
        <end position="16"/>
    </location>
</feature>
<keyword evidence="16" id="KW-0863">Zinc-finger</keyword>
<keyword evidence="16" id="KW-0862">Zinc</keyword>
<dbReference type="PANTHER" id="PTHR42648:SF11">
    <property type="entry name" value="TRANSPOSON TY4-P GAG-POL POLYPROTEIN"/>
    <property type="match status" value="1"/>
</dbReference>
<reference evidence="36 37" key="1">
    <citation type="submission" date="2020-05" db="EMBL/GenBank/DDBJ databases">
        <authorList>
            <person name="Casaregola S."/>
            <person name="Devillers H."/>
            <person name="Grondin C."/>
        </authorList>
    </citation>
    <scope>NUCLEOTIDE SEQUENCE [LARGE SCALE GENOMIC DNA]</scope>
    <source>
        <strain evidence="36 37">CLIB 1767</strain>
    </source>
</reference>
<dbReference type="GO" id="GO:0032196">
    <property type="term" value="P:transposition"/>
    <property type="evidence" value="ECO:0007669"/>
    <property type="project" value="UniProtKB-KW"/>
</dbReference>
<evidence type="ECO:0000256" key="11">
    <source>
        <dbReference type="ARBA" id="ARBA00022722"/>
    </source>
</evidence>
<organism evidence="36 37">
    <name type="scientific">Maudiozyma barnettii</name>
    <dbReference type="NCBI Taxonomy" id="61262"/>
    <lineage>
        <taxon>Eukaryota</taxon>
        <taxon>Fungi</taxon>
        <taxon>Dikarya</taxon>
        <taxon>Ascomycota</taxon>
        <taxon>Saccharomycotina</taxon>
        <taxon>Saccharomycetes</taxon>
        <taxon>Saccharomycetales</taxon>
        <taxon>Saccharomycetaceae</taxon>
        <taxon>Maudiozyma</taxon>
    </lineage>
</organism>
<keyword evidence="23" id="KW-0239">DNA-directed DNA polymerase</keyword>
<evidence type="ECO:0000256" key="10">
    <source>
        <dbReference type="ARBA" id="ARBA00022695"/>
    </source>
</evidence>
<evidence type="ECO:0000256" key="13">
    <source>
        <dbReference type="ARBA" id="ARBA00022741"/>
    </source>
</evidence>
<keyword evidence="25" id="KW-0238">DNA-binding</keyword>
<evidence type="ECO:0000256" key="9">
    <source>
        <dbReference type="ARBA" id="ARBA00022679"/>
    </source>
</evidence>
<dbReference type="InterPro" id="IPR039537">
    <property type="entry name" value="Retrotran_Ty1/copia-like"/>
</dbReference>
<comment type="catalytic activity">
    <reaction evidence="31">
        <text>DNA(n) + a 2'-deoxyribonucleoside 5'-triphosphate = DNA(n+1) + diphosphate</text>
        <dbReference type="Rhea" id="RHEA:22508"/>
        <dbReference type="Rhea" id="RHEA-COMP:17339"/>
        <dbReference type="Rhea" id="RHEA-COMP:17340"/>
        <dbReference type="ChEBI" id="CHEBI:33019"/>
        <dbReference type="ChEBI" id="CHEBI:61560"/>
        <dbReference type="ChEBI" id="CHEBI:173112"/>
        <dbReference type="EC" id="2.7.7.49"/>
    </reaction>
</comment>
<evidence type="ECO:0000256" key="30">
    <source>
        <dbReference type="ARBA" id="ARBA00025615"/>
    </source>
</evidence>
<evidence type="ECO:0000256" key="20">
    <source>
        <dbReference type="ARBA" id="ARBA00022884"/>
    </source>
</evidence>
<dbReference type="InterPro" id="IPR043502">
    <property type="entry name" value="DNA/RNA_pol_sf"/>
</dbReference>
<keyword evidence="14" id="KW-0064">Aspartyl protease</keyword>
<dbReference type="GO" id="GO:0006508">
    <property type="term" value="P:proteolysis"/>
    <property type="evidence" value="ECO:0007669"/>
    <property type="project" value="UniProtKB-KW"/>
</dbReference>
<keyword evidence="37" id="KW-1185">Reference proteome</keyword>
<evidence type="ECO:0000256" key="5">
    <source>
        <dbReference type="ARBA" id="ARBA00022490"/>
    </source>
</evidence>
<keyword evidence="20" id="KW-0694">RNA-binding</keyword>
<dbReference type="SUPFAM" id="SSF56672">
    <property type="entry name" value="DNA/RNA polymerases"/>
    <property type="match status" value="1"/>
</dbReference>
<keyword evidence="12" id="KW-0479">Metal-binding</keyword>
<dbReference type="GO" id="GO:0004523">
    <property type="term" value="F:RNA-DNA hybrid ribonuclease activity"/>
    <property type="evidence" value="ECO:0007669"/>
    <property type="project" value="UniProtKB-EC"/>
</dbReference>
<evidence type="ECO:0000256" key="7">
    <source>
        <dbReference type="ARBA" id="ARBA00022612"/>
    </source>
</evidence>
<keyword evidence="19" id="KW-0460">Magnesium</keyword>
<dbReference type="InterPro" id="IPR035179">
    <property type="entry name" value="DUF5314"/>
</dbReference>
<keyword evidence="11" id="KW-0540">Nuclease</keyword>
<evidence type="ECO:0000256" key="33">
    <source>
        <dbReference type="SAM" id="MobiDB-lite"/>
    </source>
</evidence>
<comment type="catalytic activity">
    <reaction evidence="1">
        <text>Endonucleolytic cleavage to 5'-phosphomonoester.</text>
        <dbReference type="EC" id="3.1.26.4"/>
    </reaction>
</comment>
<keyword evidence="18" id="KW-0067">ATP-binding</keyword>
<name>A0A8H2ZK35_9SACH</name>
<keyword evidence="8" id="KW-0645">Protease</keyword>
<dbReference type="SUPFAM" id="SSF53098">
    <property type="entry name" value="Ribonuclease H-like"/>
    <property type="match status" value="1"/>
</dbReference>
<evidence type="ECO:0000256" key="26">
    <source>
        <dbReference type="ARBA" id="ARBA00023172"/>
    </source>
</evidence>
<evidence type="ECO:0000256" key="14">
    <source>
        <dbReference type="ARBA" id="ARBA00022750"/>
    </source>
</evidence>
<evidence type="ECO:0000259" key="35">
    <source>
        <dbReference type="PROSITE" id="PS50994"/>
    </source>
</evidence>
<evidence type="ECO:0000256" key="34">
    <source>
        <dbReference type="SAM" id="SignalP"/>
    </source>
</evidence>
<dbReference type="Pfam" id="PF25597">
    <property type="entry name" value="SH3_retrovirus"/>
    <property type="match status" value="1"/>
</dbReference>
<keyword evidence="27" id="KW-0539">Nucleus</keyword>
<dbReference type="GO" id="GO:0003677">
    <property type="term" value="F:DNA binding"/>
    <property type="evidence" value="ECO:0007669"/>
    <property type="project" value="UniProtKB-KW"/>
</dbReference>
<evidence type="ECO:0000256" key="27">
    <source>
        <dbReference type="ARBA" id="ARBA00023242"/>
    </source>
</evidence>
<evidence type="ECO:0000256" key="12">
    <source>
        <dbReference type="ARBA" id="ARBA00022723"/>
    </source>
</evidence>
<protein>
    <submittedName>
        <fullName evidence="36">Putative Ty retrotransposon</fullName>
    </submittedName>
</protein>
<dbReference type="InterPro" id="IPR012337">
    <property type="entry name" value="RNaseH-like_sf"/>
</dbReference>
<evidence type="ECO:0000256" key="3">
    <source>
        <dbReference type="ARBA" id="ARBA00004123"/>
    </source>
</evidence>
<keyword evidence="21" id="KW-0229">DNA integration</keyword>
<sequence length="1588" mass="176110">MLAFLVLPLHIQQVMSPVALKENPLSIKLSGPKQFKTWFIRLKQHLIRHSTEWSEYASTGNISSVIEEYKMSKQASNTAIQLLSSALIDLIKLSTEGEANNLVYNISDTNELQSGKDLLDTIINTYQMSNVRYNSDIWTPLLGNANKPLEDKIKYANDLASKIFEPNEFDKEFMNNCSPAILLKYKENINSKKNYFIGYFLLALCPDSQKHCLSFMGNLTKMNHVELISRLKEADDNTTKVSTALVATKKRPTTKKTQKKKCGICGGPFHYFKDCEMLKKAVPTAPILDKNDTDAWTARNSDVSDTDLFFYGSEEDHNNFSKTDWIVDSGCTTHVTCDKNLLTSFVPSDGTCIKGVGGEIPIHGHGTAKIGSIQLENVAYAPQMPFNLLSTKKACTKANVSFILDNDSVSVLTSTGKILPLATVKNGLYVVDFKPKSTYAEKAFSGHEVHINSSLTKAKDRLLFSKQDSTPIEAIIHARLGHPGIDQYNRIAPIISAPKLKVSNVTLCPTCSLSKGIIKKGTTSQTEYTSPLQLIQVDLCGGFRYKNFNSDKYFMTIRDAYSRYYSVIHLKNKSEAVDKLMDWITAQENYFASRGGYTVGSIRTDNGGEFVNHQLHSFMTKKGIQHQLTVPHSSFQNGAVERAHRTIEEKTRCLLVGGRIPTSLWPEAVSCAVYLINRLPITNKNGAIPYCLWHDISPERFNVKHLRVFGCAAYATLATSLRDGKLSPTSIAGIHVGYDTDHKGYRIYHPPSRKIFVSTQVKFDESHFPLADSQQTIDSHSFATSVLGGAPSYPSVGITMTAPSKPITRNDSAQSNPSELPSDSDISISSESMSESDTPISSNQPTSTPASQHECISESHDLVLADPVVDNLTTDLSETQQQLEAFKQSAAQYASHNKQLTDQLHHAVNIIPSPTSHLKRPNSNVETLPPIYAKQTLPQSHASKKRNAQLTGTSTTLAIPTSLNTADNHQFSAIPSERPGSTDLQRIPVDQIYSDRVRHFLSKHDWSPTGHSLHSLPVTVADPLFNSNHSIVMRDSSNPLSQQILTPTGDTDPSTSISSPDLTTTQLALTAMVRGHSMVNGSLTIPFNIKAALTGKNSTAWLAACKKELKAFKDHDTYDLVPLPPGAKSLGTRWVLTVKGNSTAKARLVAQGHRQIAGLDYTETFAPVVRYDSVRIFLALSACLHLHVHQMDVNTAFLNSSMDDIVYVRQPPSFINKEHPDWVWKLSGAMYGLKQAPLLWNKHINGTLTKLGFNQHAGEHGLYFKHSPSGLIFVALYVDDLLIAAPDMAIMQKVKNALSRFYSMKDLMSVNKFLGMNVNQTSNDITLSLEDYISQAAVSNAIPLDKPVDIPLSPTTNLFDDQSLPLDNVTPYQSIVGQLLFIANTGRPDVAHSVSLLSRFLKAPTEIHLTAARRVFQYLYTTRKAALVYRIGSPIHMNIYSDASYGTTTDIPYATRGYITQLAGGIITWCSKKIRSTVTLSSTEAEYISASEAVAEMQWLRNLMQHMEIKIKTPTLWVDNLPAIHIAENPVHHSRMKHVAIKHHHIRKTINDGEIEIQHVGTENQLADITTKTLARKPFTYLTNKLFH</sequence>
<dbReference type="GO" id="GO:0006310">
    <property type="term" value="P:DNA recombination"/>
    <property type="evidence" value="ECO:0007669"/>
    <property type="project" value="UniProtKB-KW"/>
</dbReference>
<dbReference type="InterPro" id="IPR054722">
    <property type="entry name" value="PolX-like_BBD"/>
</dbReference>
<keyword evidence="22" id="KW-0695">RNA-directed DNA polymerase</keyword>
<keyword evidence="28" id="KW-0511">Multifunctional enzyme</keyword>
<feature type="compositionally biased region" description="Low complexity" evidence="33">
    <location>
        <begin position="817"/>
        <end position="842"/>
    </location>
</feature>
<keyword evidence="34" id="KW-0732">Signal</keyword>
<dbReference type="PROSITE" id="PS50994">
    <property type="entry name" value="INTEGRASE"/>
    <property type="match status" value="1"/>
</dbReference>
<evidence type="ECO:0000256" key="17">
    <source>
        <dbReference type="ARBA" id="ARBA00022801"/>
    </source>
</evidence>
<dbReference type="EMBL" id="CAEFZW010000005">
    <property type="protein sequence ID" value="CAB4254797.1"/>
    <property type="molecule type" value="Genomic_DNA"/>
</dbReference>
<gene>
    <name evidence="36" type="ORF">KABA2_05S01210</name>
</gene>
<keyword evidence="24" id="KW-0917">Virion maturation</keyword>
<evidence type="ECO:0000256" key="32">
    <source>
        <dbReference type="ARBA" id="ARBA00049244"/>
    </source>
</evidence>
<dbReference type="CDD" id="cd09272">
    <property type="entry name" value="RNase_HI_RT_Ty1"/>
    <property type="match status" value="1"/>
</dbReference>
<dbReference type="GO" id="GO:0004190">
    <property type="term" value="F:aspartic-type endopeptidase activity"/>
    <property type="evidence" value="ECO:0007669"/>
    <property type="project" value="UniProtKB-KW"/>
</dbReference>
<evidence type="ECO:0000256" key="28">
    <source>
        <dbReference type="ARBA" id="ARBA00023268"/>
    </source>
</evidence>
<comment type="subcellular location">
    <subcellularLocation>
        <location evidence="4">Cytoplasm</location>
    </subcellularLocation>
    <subcellularLocation>
        <location evidence="3">Nucleus</location>
    </subcellularLocation>
</comment>
<dbReference type="GO" id="GO:0005737">
    <property type="term" value="C:cytoplasm"/>
    <property type="evidence" value="ECO:0007669"/>
    <property type="project" value="UniProtKB-SubCell"/>
</dbReference>
<comment type="caution">
    <text evidence="36">The sequence shown here is derived from an EMBL/GenBank/DDBJ whole genome shotgun (WGS) entry which is preliminary data.</text>
</comment>
<evidence type="ECO:0000256" key="21">
    <source>
        <dbReference type="ARBA" id="ARBA00022908"/>
    </source>
</evidence>
<keyword evidence="13" id="KW-0547">Nucleotide-binding</keyword>
<feature type="compositionally biased region" description="Polar residues" evidence="33">
    <location>
        <begin position="807"/>
        <end position="816"/>
    </location>
</feature>
<keyword evidence="7" id="KW-1188">Viral release from host cell</keyword>
<evidence type="ECO:0000313" key="36">
    <source>
        <dbReference type="EMBL" id="CAB4254797.1"/>
    </source>
</evidence>
<dbReference type="Pfam" id="PF07727">
    <property type="entry name" value="RVT_2"/>
    <property type="match status" value="1"/>
</dbReference>
<keyword evidence="5" id="KW-0963">Cytoplasm</keyword>
<evidence type="ECO:0000256" key="18">
    <source>
        <dbReference type="ARBA" id="ARBA00022840"/>
    </source>
</evidence>
<dbReference type="InterPro" id="IPR036397">
    <property type="entry name" value="RNaseH_sf"/>
</dbReference>
<dbReference type="GO" id="GO:0008270">
    <property type="term" value="F:zinc ion binding"/>
    <property type="evidence" value="ECO:0007669"/>
    <property type="project" value="UniProtKB-KW"/>
</dbReference>
<dbReference type="Gene3D" id="3.30.420.10">
    <property type="entry name" value="Ribonuclease H-like superfamily/Ribonuclease H"/>
    <property type="match status" value="1"/>
</dbReference>
<evidence type="ECO:0000256" key="2">
    <source>
        <dbReference type="ARBA" id="ARBA00002180"/>
    </source>
</evidence>
<dbReference type="GO" id="GO:0005524">
    <property type="term" value="F:ATP binding"/>
    <property type="evidence" value="ECO:0007669"/>
    <property type="project" value="UniProtKB-KW"/>
</dbReference>
<keyword evidence="26" id="KW-0233">DNA recombination</keyword>
<dbReference type="GeneID" id="64857807"/>
<keyword evidence="9" id="KW-0808">Transferase</keyword>
<evidence type="ECO:0000256" key="31">
    <source>
        <dbReference type="ARBA" id="ARBA00048173"/>
    </source>
</evidence>
<dbReference type="Pfam" id="PF22936">
    <property type="entry name" value="Pol_BBD"/>
    <property type="match status" value="1"/>
</dbReference>